<keyword evidence="5" id="KW-1185">Reference proteome</keyword>
<comment type="caution">
    <text evidence="4">The sequence shown here is derived from an EMBL/GenBank/DDBJ whole genome shotgun (WGS) entry which is preliminary data.</text>
</comment>
<dbReference type="EMBL" id="JAUKTR010000006">
    <property type="protein sequence ID" value="MDO1560392.1"/>
    <property type="molecule type" value="Genomic_DNA"/>
</dbReference>
<evidence type="ECO:0000256" key="2">
    <source>
        <dbReference type="ARBA" id="ARBA00022801"/>
    </source>
</evidence>
<accession>A0ABT8SRR4</accession>
<keyword evidence="2" id="KW-0378">Hydrolase</keyword>
<evidence type="ECO:0000313" key="5">
    <source>
        <dbReference type="Proteomes" id="UP001169063"/>
    </source>
</evidence>
<reference evidence="4" key="1">
    <citation type="submission" date="2023-07" db="EMBL/GenBank/DDBJ databases">
        <title>Brevundimonas soil sp. nov., isolated from the soil of chemical plant.</title>
        <authorList>
            <person name="Wu N."/>
        </authorList>
    </citation>
    <scope>NUCLEOTIDE SEQUENCE</scope>
    <source>
        <strain evidence="4">XZ-24</strain>
    </source>
</reference>
<gene>
    <name evidence="4" type="ORF">Q0812_13235</name>
</gene>
<proteinExistence type="predicted"/>
<dbReference type="InterPro" id="IPR014905">
    <property type="entry name" value="HIRAN"/>
</dbReference>
<name>A0ABT8SRR4_9CAUL</name>
<evidence type="ECO:0000259" key="3">
    <source>
        <dbReference type="Pfam" id="PF08797"/>
    </source>
</evidence>
<dbReference type="RefSeq" id="WP_302110823.1">
    <property type="nucleotide sequence ID" value="NZ_JAUKTR010000006.1"/>
</dbReference>
<protein>
    <recommendedName>
        <fullName evidence="3">HIRAN domain-containing protein</fullName>
    </recommendedName>
</protein>
<keyword evidence="1" id="KW-0479">Metal-binding</keyword>
<evidence type="ECO:0000256" key="1">
    <source>
        <dbReference type="ARBA" id="ARBA00022723"/>
    </source>
</evidence>
<dbReference type="Proteomes" id="UP001169063">
    <property type="component" value="Unassembled WGS sequence"/>
</dbReference>
<dbReference type="Pfam" id="PF08797">
    <property type="entry name" value="HIRAN"/>
    <property type="match status" value="1"/>
</dbReference>
<organism evidence="4 5">
    <name type="scientific">Peiella sedimenti</name>
    <dbReference type="NCBI Taxonomy" id="3061083"/>
    <lineage>
        <taxon>Bacteria</taxon>
        <taxon>Pseudomonadati</taxon>
        <taxon>Pseudomonadota</taxon>
        <taxon>Alphaproteobacteria</taxon>
        <taxon>Caulobacterales</taxon>
        <taxon>Caulobacteraceae</taxon>
        <taxon>Peiella</taxon>
    </lineage>
</organism>
<sequence>MEGGHDLECQALLILEDYNAYDSNAVRVEIRGRKVGYLSREDAARLRAAIPADRRKAAVHCAAKINGGFDDDGDLGHFGVRLGLPRYGQIEFA</sequence>
<dbReference type="Gene3D" id="3.30.70.2330">
    <property type="match status" value="1"/>
</dbReference>
<feature type="domain" description="HIRAN" evidence="3">
    <location>
        <begin position="16"/>
        <end position="50"/>
    </location>
</feature>
<evidence type="ECO:0000313" key="4">
    <source>
        <dbReference type="EMBL" id="MDO1560392.1"/>
    </source>
</evidence>